<name>A0A0L8G1L2_OCTBM</name>
<feature type="transmembrane region" description="Helical" evidence="1">
    <location>
        <begin position="5"/>
        <end position="21"/>
    </location>
</feature>
<dbReference type="AlphaFoldDB" id="A0A0L8G1L2"/>
<keyword evidence="1" id="KW-0812">Transmembrane</keyword>
<evidence type="ECO:0000313" key="2">
    <source>
        <dbReference type="EMBL" id="KOF70485.1"/>
    </source>
</evidence>
<proteinExistence type="predicted"/>
<reference evidence="2" key="1">
    <citation type="submission" date="2015-07" db="EMBL/GenBank/DDBJ databases">
        <title>MeaNS - Measles Nucleotide Surveillance Program.</title>
        <authorList>
            <person name="Tran T."/>
            <person name="Druce J."/>
        </authorList>
    </citation>
    <scope>NUCLEOTIDE SEQUENCE</scope>
    <source>
        <strain evidence="2">UCB-OBI-ISO-001</strain>
        <tissue evidence="2">Gonad</tissue>
    </source>
</reference>
<keyword evidence="1" id="KW-0472">Membrane</keyword>
<sequence>MYLKIYASIMFCTMLFLYWIFNDAFHSPNDHSLTYFNERREALKNTEIILRSQPKGSKVNKHYYENPQPYVYNFKNLINEPVLCSQYEKHGLHCSVNRIFVKLLVINLYVHIYNGLLEEARDTGA</sequence>
<evidence type="ECO:0000256" key="1">
    <source>
        <dbReference type="SAM" id="Phobius"/>
    </source>
</evidence>
<gene>
    <name evidence="2" type="ORF">OCBIM_22002763mg</name>
</gene>
<organism evidence="2">
    <name type="scientific">Octopus bimaculoides</name>
    <name type="common">California two-spotted octopus</name>
    <dbReference type="NCBI Taxonomy" id="37653"/>
    <lineage>
        <taxon>Eukaryota</taxon>
        <taxon>Metazoa</taxon>
        <taxon>Spiralia</taxon>
        <taxon>Lophotrochozoa</taxon>
        <taxon>Mollusca</taxon>
        <taxon>Cephalopoda</taxon>
        <taxon>Coleoidea</taxon>
        <taxon>Octopodiformes</taxon>
        <taxon>Octopoda</taxon>
        <taxon>Incirrata</taxon>
        <taxon>Octopodidae</taxon>
        <taxon>Octopus</taxon>
    </lineage>
</organism>
<dbReference type="EMBL" id="KQ424777">
    <property type="protein sequence ID" value="KOF70485.1"/>
    <property type="molecule type" value="Genomic_DNA"/>
</dbReference>
<protein>
    <submittedName>
        <fullName evidence="2">Uncharacterized protein</fullName>
    </submittedName>
</protein>
<keyword evidence="1" id="KW-1133">Transmembrane helix</keyword>
<accession>A0A0L8G1L2</accession>